<proteinExistence type="inferred from homology"/>
<gene>
    <name evidence="3" type="ORF">SS1G_13522</name>
</gene>
<evidence type="ECO:0000256" key="1">
    <source>
        <dbReference type="ARBA" id="ARBA00006484"/>
    </source>
</evidence>
<dbReference type="InterPro" id="IPR002347">
    <property type="entry name" value="SDR_fam"/>
</dbReference>
<dbReference type="eggNOG" id="ENOG502THC7">
    <property type="taxonomic scope" value="Eukaryota"/>
</dbReference>
<dbReference type="OMA" id="WDAVRET"/>
<evidence type="ECO:0000256" key="2">
    <source>
        <dbReference type="ARBA" id="ARBA00023002"/>
    </source>
</evidence>
<dbReference type="PANTHER" id="PTHR43008:SF7">
    <property type="entry name" value="SHORT CHAIN DEHYDROGENASE_REDUCTASE (AFU_ORTHOLOGUE AFUA_2G00830)"/>
    <property type="match status" value="1"/>
</dbReference>
<organism evidence="3 4">
    <name type="scientific">Sclerotinia sclerotiorum (strain ATCC 18683 / 1980 / Ss-1)</name>
    <name type="common">White mold</name>
    <name type="synonym">Whetzelinia sclerotiorum</name>
    <dbReference type="NCBI Taxonomy" id="665079"/>
    <lineage>
        <taxon>Eukaryota</taxon>
        <taxon>Fungi</taxon>
        <taxon>Dikarya</taxon>
        <taxon>Ascomycota</taxon>
        <taxon>Pezizomycotina</taxon>
        <taxon>Leotiomycetes</taxon>
        <taxon>Helotiales</taxon>
        <taxon>Sclerotiniaceae</taxon>
        <taxon>Sclerotinia</taxon>
    </lineage>
</organism>
<dbReference type="GO" id="GO:0016616">
    <property type="term" value="F:oxidoreductase activity, acting on the CH-OH group of donors, NAD or NADP as acceptor"/>
    <property type="evidence" value="ECO:0007669"/>
    <property type="project" value="UniProtKB-ARBA"/>
</dbReference>
<dbReference type="RefSeq" id="XP_001585638.1">
    <property type="nucleotide sequence ID" value="XM_001585588.1"/>
</dbReference>
<dbReference type="InterPro" id="IPR036291">
    <property type="entry name" value="NAD(P)-bd_dom_sf"/>
</dbReference>
<dbReference type="KEGG" id="ssl:SS1G_13522"/>
<dbReference type="AlphaFoldDB" id="A7F7E2"/>
<comment type="similarity">
    <text evidence="1">Belongs to the short-chain dehydrogenases/reductases (SDR) family.</text>
</comment>
<name>A7F7E2_SCLS1</name>
<dbReference type="InParanoid" id="A7F7E2"/>
<accession>A7F7E2</accession>
<keyword evidence="2" id="KW-0560">Oxidoreductase</keyword>
<evidence type="ECO:0000313" key="4">
    <source>
        <dbReference type="Proteomes" id="UP000001312"/>
    </source>
</evidence>
<keyword evidence="4" id="KW-1185">Reference proteome</keyword>
<dbReference type="Pfam" id="PF00106">
    <property type="entry name" value="adh_short"/>
    <property type="match status" value="1"/>
</dbReference>
<dbReference type="PANTHER" id="PTHR43008">
    <property type="entry name" value="BENZIL REDUCTASE"/>
    <property type="match status" value="1"/>
</dbReference>
<dbReference type="GeneID" id="5481634"/>
<dbReference type="HOGENOM" id="CLU_2321772_0_0_1"/>
<dbReference type="EMBL" id="CH476645">
    <property type="protein sequence ID" value="EDN98663.1"/>
    <property type="molecule type" value="Genomic_DNA"/>
</dbReference>
<dbReference type="SUPFAM" id="SSF51735">
    <property type="entry name" value="NAD(P)-binding Rossmann-fold domains"/>
    <property type="match status" value="1"/>
</dbReference>
<sequence>MSTTQTQTQAPPSFTKGNTALITGGASGIGLSLAEKCLKYGMNVIVVDNNGDDLGKAQMYLSGLITGDQQVVGLKVDVGNLEEWDAVRETVEGEFDGAF</sequence>
<dbReference type="Proteomes" id="UP000001312">
    <property type="component" value="Unassembled WGS sequence"/>
</dbReference>
<dbReference type="Gene3D" id="3.40.50.720">
    <property type="entry name" value="NAD(P)-binding Rossmann-like Domain"/>
    <property type="match status" value="1"/>
</dbReference>
<reference evidence="4" key="1">
    <citation type="journal article" date="2011" name="PLoS Genet.">
        <title>Genomic analysis of the necrotrophic fungal pathogens Sclerotinia sclerotiorum and Botrytis cinerea.</title>
        <authorList>
            <person name="Amselem J."/>
            <person name="Cuomo C.A."/>
            <person name="van Kan J.A."/>
            <person name="Viaud M."/>
            <person name="Benito E.P."/>
            <person name="Couloux A."/>
            <person name="Coutinho P.M."/>
            <person name="de Vries R.P."/>
            <person name="Dyer P.S."/>
            <person name="Fillinger S."/>
            <person name="Fournier E."/>
            <person name="Gout L."/>
            <person name="Hahn M."/>
            <person name="Kohn L."/>
            <person name="Lapalu N."/>
            <person name="Plummer K.M."/>
            <person name="Pradier J.M."/>
            <person name="Quevillon E."/>
            <person name="Sharon A."/>
            <person name="Simon A."/>
            <person name="ten Have A."/>
            <person name="Tudzynski B."/>
            <person name="Tudzynski P."/>
            <person name="Wincker P."/>
            <person name="Andrew M."/>
            <person name="Anthouard V."/>
            <person name="Beever R.E."/>
            <person name="Beffa R."/>
            <person name="Benoit I."/>
            <person name="Bouzid O."/>
            <person name="Brault B."/>
            <person name="Chen Z."/>
            <person name="Choquer M."/>
            <person name="Collemare J."/>
            <person name="Cotton P."/>
            <person name="Danchin E.G."/>
            <person name="Da Silva C."/>
            <person name="Gautier A."/>
            <person name="Giraud C."/>
            <person name="Giraud T."/>
            <person name="Gonzalez C."/>
            <person name="Grossetete S."/>
            <person name="Guldener U."/>
            <person name="Henrissat B."/>
            <person name="Howlett B.J."/>
            <person name="Kodira C."/>
            <person name="Kretschmer M."/>
            <person name="Lappartient A."/>
            <person name="Leroch M."/>
            <person name="Levis C."/>
            <person name="Mauceli E."/>
            <person name="Neuveglise C."/>
            <person name="Oeser B."/>
            <person name="Pearson M."/>
            <person name="Poulain J."/>
            <person name="Poussereau N."/>
            <person name="Quesneville H."/>
            <person name="Rascle C."/>
            <person name="Schumacher J."/>
            <person name="Segurens B."/>
            <person name="Sexton A."/>
            <person name="Silva E."/>
            <person name="Sirven C."/>
            <person name="Soanes D.M."/>
            <person name="Talbot N.J."/>
            <person name="Templeton M."/>
            <person name="Yandava C."/>
            <person name="Yarden O."/>
            <person name="Zeng Q."/>
            <person name="Rollins J.A."/>
            <person name="Lebrun M.H."/>
            <person name="Dickman M."/>
        </authorList>
    </citation>
    <scope>NUCLEOTIDE SEQUENCE [LARGE SCALE GENOMIC DNA]</scope>
    <source>
        <strain evidence="4">ATCC 18683 / 1980 / Ss-1</strain>
    </source>
</reference>
<protein>
    <submittedName>
        <fullName evidence="3">Uncharacterized protein</fullName>
    </submittedName>
</protein>
<evidence type="ECO:0000313" key="3">
    <source>
        <dbReference type="EMBL" id="EDN98663.1"/>
    </source>
</evidence>